<dbReference type="AlphaFoldDB" id="A0A699ZM45"/>
<accession>A0A699ZM45</accession>
<keyword evidence="3" id="KW-1185">Reference proteome</keyword>
<evidence type="ECO:0000313" key="3">
    <source>
        <dbReference type="Proteomes" id="UP000485058"/>
    </source>
</evidence>
<dbReference type="EMBL" id="BLLF01001487">
    <property type="protein sequence ID" value="GFH19588.1"/>
    <property type="molecule type" value="Genomic_DNA"/>
</dbReference>
<protein>
    <submittedName>
        <fullName evidence="2">Uncharacterized protein</fullName>
    </submittedName>
</protein>
<proteinExistence type="predicted"/>
<comment type="caution">
    <text evidence="2">The sequence shown here is derived from an EMBL/GenBank/DDBJ whole genome shotgun (WGS) entry which is preliminary data.</text>
</comment>
<evidence type="ECO:0000313" key="2">
    <source>
        <dbReference type="EMBL" id="GFH19588.1"/>
    </source>
</evidence>
<reference evidence="2 3" key="1">
    <citation type="submission" date="2020-02" db="EMBL/GenBank/DDBJ databases">
        <title>Draft genome sequence of Haematococcus lacustris strain NIES-144.</title>
        <authorList>
            <person name="Morimoto D."/>
            <person name="Nakagawa S."/>
            <person name="Yoshida T."/>
            <person name="Sawayama S."/>
        </authorList>
    </citation>
    <scope>NUCLEOTIDE SEQUENCE [LARGE SCALE GENOMIC DNA]</scope>
    <source>
        <strain evidence="2 3">NIES-144</strain>
    </source>
</reference>
<evidence type="ECO:0000256" key="1">
    <source>
        <dbReference type="SAM" id="MobiDB-lite"/>
    </source>
</evidence>
<name>A0A699ZM45_HAELA</name>
<sequence>MADILEPHWAAAQHFHSPPCTEDDRGPAGAHTGKALRLGPVKQPRPAMRTLAGHELSIANGDSQAGVACGSAVEQHTPFTCSPKPVCGSACSEQ</sequence>
<dbReference type="Proteomes" id="UP000485058">
    <property type="component" value="Unassembled WGS sequence"/>
</dbReference>
<gene>
    <name evidence="2" type="ORF">HaLaN_16554</name>
</gene>
<feature type="region of interest" description="Disordered" evidence="1">
    <location>
        <begin position="1"/>
        <end position="35"/>
    </location>
</feature>
<organism evidence="2 3">
    <name type="scientific">Haematococcus lacustris</name>
    <name type="common">Green alga</name>
    <name type="synonym">Haematococcus pluvialis</name>
    <dbReference type="NCBI Taxonomy" id="44745"/>
    <lineage>
        <taxon>Eukaryota</taxon>
        <taxon>Viridiplantae</taxon>
        <taxon>Chlorophyta</taxon>
        <taxon>core chlorophytes</taxon>
        <taxon>Chlorophyceae</taxon>
        <taxon>CS clade</taxon>
        <taxon>Chlamydomonadales</taxon>
        <taxon>Haematococcaceae</taxon>
        <taxon>Haematococcus</taxon>
    </lineage>
</organism>